<dbReference type="AlphaFoldDB" id="A0A7C2GFZ4"/>
<evidence type="ECO:0000313" key="1">
    <source>
        <dbReference type="EMBL" id="HGK23242.1"/>
    </source>
</evidence>
<comment type="caution">
    <text evidence="1">The sequence shown here is derived from an EMBL/GenBank/DDBJ whole genome shotgun (WGS) entry which is preliminary data.</text>
</comment>
<reference evidence="1" key="1">
    <citation type="journal article" date="2020" name="mSystems">
        <title>Genome- and Community-Level Interaction Insights into Carbon Utilization and Element Cycling Functions of Hydrothermarchaeota in Hydrothermal Sediment.</title>
        <authorList>
            <person name="Zhou Z."/>
            <person name="Liu Y."/>
            <person name="Xu W."/>
            <person name="Pan J."/>
            <person name="Luo Z.H."/>
            <person name="Li M."/>
        </authorList>
    </citation>
    <scope>NUCLEOTIDE SEQUENCE [LARGE SCALE GENOMIC DNA]</scope>
    <source>
        <strain evidence="1">SpSt-70</strain>
    </source>
</reference>
<name>A0A7C2GFZ4_DICTH</name>
<dbReference type="OMA" id="GCDPTMQ"/>
<proteinExistence type="predicted"/>
<gene>
    <name evidence="1" type="ORF">ENU78_02150</name>
</gene>
<organism evidence="1">
    <name type="scientific">Dictyoglomus thermophilum</name>
    <dbReference type="NCBI Taxonomy" id="14"/>
    <lineage>
        <taxon>Bacteria</taxon>
        <taxon>Pseudomonadati</taxon>
        <taxon>Dictyoglomota</taxon>
        <taxon>Dictyoglomia</taxon>
        <taxon>Dictyoglomales</taxon>
        <taxon>Dictyoglomaceae</taxon>
        <taxon>Dictyoglomus</taxon>
    </lineage>
</organism>
<dbReference type="EMBL" id="DTDV01000006">
    <property type="protein sequence ID" value="HGK23242.1"/>
    <property type="molecule type" value="Genomic_DNA"/>
</dbReference>
<accession>A0A7C2GFZ4</accession>
<sequence>MKGLLLCVCQGTCPSFQNMNIFEILNTLRREGLVDFVAIHPQLCADDGDNFLSQIAKDGNSIEKLYIAGCDPKMQAKMFRDAFEKAGFDRIKHVGVDIRNMNTEQALEAIRKLIQES</sequence>
<protein>
    <submittedName>
        <fullName evidence="1">Heterodisulfide reductase subunit A-like protein</fullName>
    </submittedName>
</protein>